<feature type="compositionally biased region" description="Low complexity" evidence="3">
    <location>
        <begin position="77"/>
        <end position="97"/>
    </location>
</feature>
<dbReference type="CDD" id="cd08021">
    <property type="entry name" value="M20_Acy1_YhaA-like"/>
    <property type="match status" value="1"/>
</dbReference>
<evidence type="ECO:0000313" key="5">
    <source>
        <dbReference type="EMBL" id="KPQ34144.1"/>
    </source>
</evidence>
<proteinExistence type="predicted"/>
<dbReference type="EC" id="3.5.1.-" evidence="5"/>
<name>A0A0P7ZHN4_9CYAN</name>
<dbReference type="Pfam" id="PF07687">
    <property type="entry name" value="M20_dimer"/>
    <property type="match status" value="1"/>
</dbReference>
<evidence type="ECO:0000256" key="3">
    <source>
        <dbReference type="SAM" id="MobiDB-lite"/>
    </source>
</evidence>
<evidence type="ECO:0000259" key="4">
    <source>
        <dbReference type="Pfam" id="PF07687"/>
    </source>
</evidence>
<organism evidence="5 6">
    <name type="scientific">Phormidesmis priestleyi Ana</name>
    <dbReference type="NCBI Taxonomy" id="1666911"/>
    <lineage>
        <taxon>Bacteria</taxon>
        <taxon>Bacillati</taxon>
        <taxon>Cyanobacteriota</taxon>
        <taxon>Cyanophyceae</taxon>
        <taxon>Leptolyngbyales</taxon>
        <taxon>Leptolyngbyaceae</taxon>
        <taxon>Phormidesmis</taxon>
    </lineage>
</organism>
<keyword evidence="2" id="KW-0464">Manganese</keyword>
<dbReference type="GO" id="GO:0046872">
    <property type="term" value="F:metal ion binding"/>
    <property type="evidence" value="ECO:0007669"/>
    <property type="project" value="UniProtKB-KW"/>
</dbReference>
<dbReference type="Gene3D" id="3.30.70.360">
    <property type="match status" value="1"/>
</dbReference>
<feature type="binding site" evidence="2">
    <location>
        <position position="134"/>
    </location>
    <ligand>
        <name>Mn(2+)</name>
        <dbReference type="ChEBI" id="CHEBI:29035"/>
        <label>2</label>
    </ligand>
</feature>
<reference evidence="5 6" key="1">
    <citation type="submission" date="2015-09" db="EMBL/GenBank/DDBJ databases">
        <title>Identification and resolution of microdiversity through metagenomic sequencing of parallel consortia.</title>
        <authorList>
            <person name="Nelson W.C."/>
            <person name="Romine M.F."/>
            <person name="Lindemann S.R."/>
        </authorList>
    </citation>
    <scope>NUCLEOTIDE SEQUENCE [LARGE SCALE GENOMIC DNA]</scope>
    <source>
        <strain evidence="5">Ana</strain>
    </source>
</reference>
<feature type="binding site" evidence="2">
    <location>
        <position position="394"/>
    </location>
    <ligand>
        <name>Mn(2+)</name>
        <dbReference type="ChEBI" id="CHEBI:29035"/>
        <label>2</label>
    </ligand>
</feature>
<gene>
    <name evidence="5" type="ORF">HLUCCA11_16265</name>
</gene>
<accession>A0A0P7ZHN4</accession>
<dbReference type="NCBIfam" id="TIGR01891">
    <property type="entry name" value="amidohydrolases"/>
    <property type="match status" value="1"/>
</dbReference>
<dbReference type="PATRIC" id="fig|1666911.3.peg.928"/>
<dbReference type="PANTHER" id="PTHR11014:SF164">
    <property type="entry name" value="N-ACYL-L-AMINO ACID AMIDOHYDROLASE"/>
    <property type="match status" value="1"/>
</dbReference>
<feature type="region of interest" description="Disordered" evidence="3">
    <location>
        <begin position="76"/>
        <end position="97"/>
    </location>
</feature>
<dbReference type="Pfam" id="PF01546">
    <property type="entry name" value="Peptidase_M20"/>
    <property type="match status" value="1"/>
</dbReference>
<dbReference type="FunFam" id="3.30.70.360:FF:000001">
    <property type="entry name" value="N-acetyldiaminopimelate deacetylase"/>
    <property type="match status" value="1"/>
</dbReference>
<dbReference type="AlphaFoldDB" id="A0A0P7ZHN4"/>
<keyword evidence="1 5" id="KW-0378">Hydrolase</keyword>
<dbReference type="InterPro" id="IPR011650">
    <property type="entry name" value="Peptidase_M20_dimer"/>
</dbReference>
<dbReference type="EMBL" id="LJZR01000023">
    <property type="protein sequence ID" value="KPQ34144.1"/>
    <property type="molecule type" value="Genomic_DNA"/>
</dbReference>
<keyword evidence="2" id="KW-0479">Metal-binding</keyword>
<protein>
    <submittedName>
        <fullName evidence="5">Amidohydrolase</fullName>
        <ecNumber evidence="5">3.5.1.-</ecNumber>
    </submittedName>
</protein>
<dbReference type="InterPro" id="IPR002933">
    <property type="entry name" value="Peptidase_M20"/>
</dbReference>
<dbReference type="InterPro" id="IPR017439">
    <property type="entry name" value="Amidohydrolase"/>
</dbReference>
<evidence type="ECO:0000256" key="1">
    <source>
        <dbReference type="ARBA" id="ARBA00022801"/>
    </source>
</evidence>
<dbReference type="GO" id="GO:0019877">
    <property type="term" value="P:diaminopimelate biosynthetic process"/>
    <property type="evidence" value="ECO:0007669"/>
    <property type="project" value="UniProtKB-ARBA"/>
</dbReference>
<dbReference type="Proteomes" id="UP000050465">
    <property type="component" value="Unassembled WGS sequence"/>
</dbReference>
<dbReference type="GO" id="GO:0050118">
    <property type="term" value="F:N-acetyldiaminopimelate deacetylase activity"/>
    <property type="evidence" value="ECO:0007669"/>
    <property type="project" value="UniProtKB-ARBA"/>
</dbReference>
<evidence type="ECO:0000313" key="6">
    <source>
        <dbReference type="Proteomes" id="UP000050465"/>
    </source>
</evidence>
<dbReference type="PANTHER" id="PTHR11014">
    <property type="entry name" value="PEPTIDASE M20 FAMILY MEMBER"/>
    <property type="match status" value="1"/>
</dbReference>
<feature type="binding site" evidence="2">
    <location>
        <position position="168"/>
    </location>
    <ligand>
        <name>Mn(2+)</name>
        <dbReference type="ChEBI" id="CHEBI:29035"/>
        <label>2</label>
    </ligand>
</feature>
<dbReference type="InterPro" id="IPR036264">
    <property type="entry name" value="Bact_exopeptidase_dim_dom"/>
</dbReference>
<dbReference type="PIRSF" id="PIRSF005962">
    <property type="entry name" value="Pept_M20D_amidohydro"/>
    <property type="match status" value="1"/>
</dbReference>
<comment type="caution">
    <text evidence="5">The sequence shown here is derived from an EMBL/GenBank/DDBJ whole genome shotgun (WGS) entry which is preliminary data.</text>
</comment>
<sequence>MQTLSRSLVQDFSVLRPEIQALQGELVTWRRQIHQRPELGFQEEITAKLISERLTEWAVPHRCNVAKTGVVATIQGSAAPPDSANSPHSSNSPHAPNALPVLAIRADMDGLPVQELNEVSYCSVHEGKMHACGHDGHVAIALGTAKYLQAHRDQFAGTVKIIFQPAEEGPGGAKPMIESGVLKNPNVDALVGLHLWNNLPMGTLGVRSGPMMAATEFFTCTIQGKGGHGAIPQQTIDAVVVGAQVVSALQTIVSRNIDPLKSAVVTVGEFKAGTAVNVIADSAYLSGTVRYFDSAYGALLPARLEQVIAGVCGAHGATYVLDYQRLYPPVVNDEAIASLVRSVACSVVETPAGVVPECQTMGGEDVSFFLQEVPGCYFFLGSANPEKGLDYPHHHPRFDFDETVLGVGVEMFVRIVEKFCAPKMT</sequence>
<feature type="binding site" evidence="2">
    <location>
        <position position="132"/>
    </location>
    <ligand>
        <name>Mn(2+)</name>
        <dbReference type="ChEBI" id="CHEBI:29035"/>
        <label>2</label>
    </ligand>
</feature>
<dbReference type="STRING" id="1666911.HLUCCA11_16265"/>
<dbReference type="SUPFAM" id="SSF55031">
    <property type="entry name" value="Bacterial exopeptidase dimerisation domain"/>
    <property type="match status" value="1"/>
</dbReference>
<dbReference type="SUPFAM" id="SSF53187">
    <property type="entry name" value="Zn-dependent exopeptidases"/>
    <property type="match status" value="1"/>
</dbReference>
<feature type="domain" description="Peptidase M20 dimerisation" evidence="4">
    <location>
        <begin position="218"/>
        <end position="291"/>
    </location>
</feature>
<feature type="binding site" evidence="2">
    <location>
        <position position="194"/>
    </location>
    <ligand>
        <name>Mn(2+)</name>
        <dbReference type="ChEBI" id="CHEBI:29035"/>
        <label>2</label>
    </ligand>
</feature>
<dbReference type="Gene3D" id="3.40.630.10">
    <property type="entry name" value="Zn peptidases"/>
    <property type="match status" value="1"/>
</dbReference>
<comment type="cofactor">
    <cofactor evidence="2">
        <name>Mn(2+)</name>
        <dbReference type="ChEBI" id="CHEBI:29035"/>
    </cofactor>
    <text evidence="2">The Mn(2+) ion enhances activity.</text>
</comment>
<evidence type="ECO:0000256" key="2">
    <source>
        <dbReference type="PIRSR" id="PIRSR005962-1"/>
    </source>
</evidence>